<reference evidence="3 4" key="1">
    <citation type="submission" date="2019-09" db="EMBL/GenBank/DDBJ databases">
        <title>Bird 10,000 Genomes (B10K) Project - Family phase.</title>
        <authorList>
            <person name="Zhang G."/>
        </authorList>
    </citation>
    <scope>NUCLEOTIDE SEQUENCE [LARGE SCALE GENOMIC DNA]</scope>
    <source>
        <strain evidence="3">B10K-DU-001-53</strain>
        <tissue evidence="3">Muscle</tissue>
    </source>
</reference>
<feature type="non-terminal residue" evidence="3">
    <location>
        <position position="1"/>
    </location>
</feature>
<evidence type="ECO:0000313" key="3">
    <source>
        <dbReference type="EMBL" id="NXJ16773.1"/>
    </source>
</evidence>
<dbReference type="PANTHER" id="PTHR14362">
    <property type="entry name" value="COILED-COIL DOMAIN-CONTAINING PROTEIN 81"/>
    <property type="match status" value="1"/>
</dbReference>
<feature type="non-terminal residue" evidence="3">
    <location>
        <position position="369"/>
    </location>
</feature>
<feature type="region of interest" description="Disordered" evidence="1">
    <location>
        <begin position="240"/>
        <end position="268"/>
    </location>
</feature>
<name>A0A7K9Z389_9GALL</name>
<evidence type="ECO:0000259" key="2">
    <source>
        <dbReference type="Pfam" id="PF18289"/>
    </source>
</evidence>
<gene>
    <name evidence="3" type="primary">Ccdc81_2</name>
    <name evidence="3" type="ORF">ODOGUJ_R04170</name>
</gene>
<accession>A0A7K9Z389</accession>
<feature type="compositionally biased region" description="Basic and acidic residues" evidence="1">
    <location>
        <begin position="240"/>
        <end position="251"/>
    </location>
</feature>
<dbReference type="Pfam" id="PF18289">
    <property type="entry name" value="HU-CCDC81_euk_2"/>
    <property type="match status" value="1"/>
</dbReference>
<dbReference type="InterPro" id="IPR026295">
    <property type="entry name" value="CCD81"/>
</dbReference>
<dbReference type="EMBL" id="VXAB01015723">
    <property type="protein sequence ID" value="NXJ16773.1"/>
    <property type="molecule type" value="Genomic_DNA"/>
</dbReference>
<dbReference type="InterPro" id="IPR040673">
    <property type="entry name" value="CCDC81_HU_dom_2"/>
</dbReference>
<dbReference type="GO" id="GO:0005815">
    <property type="term" value="C:microtubule organizing center"/>
    <property type="evidence" value="ECO:0007669"/>
    <property type="project" value="TreeGrafter"/>
</dbReference>
<dbReference type="AlphaFoldDB" id="A0A7K9Z389"/>
<feature type="region of interest" description="Disordered" evidence="1">
    <location>
        <begin position="346"/>
        <end position="369"/>
    </location>
</feature>
<dbReference type="OrthoDB" id="9117973at2759"/>
<sequence>QAVNIGIGTFAVVPTHAAAGENGHLDVEKPIFQMNQNIEALYKLKPSKIKIPPEILDHPLDFQEIAKIIYFRAPIVEQCIHETLLFFADALRRQKELDFFFEGLGILSLRGNKVTVNFCDDCALQLDATGNMLPALLGDPKMLNMIAFRGKNVFTRRSKDGCIVLPRFELQAGQETTSLKPQREAVPGAVSRRVSVYDPVLLAKRRSSVTVKAEKKHKEEEERKQRMRFRHLQRLMEEMAVKQPKPPDEPRPSASASALQRSREAVHLARAQQERRLQVLMASTRKEVEAEIQSQYLECTRRLSAERSQNPFHRLLERDPRPSYIQRREYDEKLVERLMNEQGRCETRAGQTAAEGWQNKPQLLGTAQQ</sequence>
<evidence type="ECO:0000313" key="4">
    <source>
        <dbReference type="Proteomes" id="UP000522663"/>
    </source>
</evidence>
<comment type="caution">
    <text evidence="3">The sequence shown here is derived from an EMBL/GenBank/DDBJ whole genome shotgun (WGS) entry which is preliminary data.</text>
</comment>
<dbReference type="PANTHER" id="PTHR14362:SF2">
    <property type="entry name" value="COILED-COIL DOMAIN-CONTAINING PROTEIN 81"/>
    <property type="match status" value="1"/>
</dbReference>
<feature type="compositionally biased region" description="Polar residues" evidence="1">
    <location>
        <begin position="359"/>
        <end position="369"/>
    </location>
</feature>
<protein>
    <submittedName>
        <fullName evidence="3">CCD81 protein</fullName>
    </submittedName>
</protein>
<proteinExistence type="predicted"/>
<dbReference type="Proteomes" id="UP000522663">
    <property type="component" value="Unassembled WGS sequence"/>
</dbReference>
<keyword evidence="4" id="KW-1185">Reference proteome</keyword>
<organism evidence="3 4">
    <name type="scientific">Odontophorus gujanensis</name>
    <name type="common">marbled wood quail</name>
    <dbReference type="NCBI Taxonomy" id="886794"/>
    <lineage>
        <taxon>Eukaryota</taxon>
        <taxon>Metazoa</taxon>
        <taxon>Chordata</taxon>
        <taxon>Craniata</taxon>
        <taxon>Vertebrata</taxon>
        <taxon>Euteleostomi</taxon>
        <taxon>Archelosauria</taxon>
        <taxon>Archosauria</taxon>
        <taxon>Dinosauria</taxon>
        <taxon>Saurischia</taxon>
        <taxon>Theropoda</taxon>
        <taxon>Coelurosauria</taxon>
        <taxon>Aves</taxon>
        <taxon>Neognathae</taxon>
        <taxon>Galloanserae</taxon>
        <taxon>Galliformes</taxon>
        <taxon>Odontophoridae</taxon>
        <taxon>Odontophorus</taxon>
    </lineage>
</organism>
<evidence type="ECO:0000256" key="1">
    <source>
        <dbReference type="SAM" id="MobiDB-lite"/>
    </source>
</evidence>
<feature type="domain" description="CCDC81 HU" evidence="2">
    <location>
        <begin position="59"/>
        <end position="129"/>
    </location>
</feature>